<evidence type="ECO:0000256" key="2">
    <source>
        <dbReference type="ARBA" id="ARBA00022723"/>
    </source>
</evidence>
<reference evidence="12" key="1">
    <citation type="submission" date="2019-03" db="EMBL/GenBank/DDBJ databases">
        <title>Improved annotation for the trematode Fasciola hepatica.</title>
        <authorList>
            <person name="Choi Y.-J."/>
            <person name="Martin J."/>
            <person name="Mitreva M."/>
        </authorList>
    </citation>
    <scope>NUCLEOTIDE SEQUENCE [LARGE SCALE GENOMIC DNA]</scope>
</reference>
<comment type="caution">
    <text evidence="12">The sequence shown here is derived from an EMBL/GenBank/DDBJ whole genome shotgun (WGS) entry which is preliminary data.</text>
</comment>
<dbReference type="SMART" id="SM00399">
    <property type="entry name" value="ZnF_C4"/>
    <property type="match status" value="1"/>
</dbReference>
<feature type="compositionally biased region" description="Polar residues" evidence="10">
    <location>
        <begin position="334"/>
        <end position="343"/>
    </location>
</feature>
<comment type="subcellular location">
    <subcellularLocation>
        <location evidence="1">Nucleus</location>
    </subcellularLocation>
</comment>
<keyword evidence="13" id="KW-1185">Reference proteome</keyword>
<evidence type="ECO:0000256" key="5">
    <source>
        <dbReference type="ARBA" id="ARBA00023015"/>
    </source>
</evidence>
<dbReference type="Pfam" id="PF00105">
    <property type="entry name" value="zf-C4"/>
    <property type="match status" value="1"/>
</dbReference>
<keyword evidence="9" id="KW-0539">Nucleus</keyword>
<feature type="region of interest" description="Disordered" evidence="10">
    <location>
        <begin position="330"/>
        <end position="354"/>
    </location>
</feature>
<evidence type="ECO:0000256" key="4">
    <source>
        <dbReference type="ARBA" id="ARBA00022833"/>
    </source>
</evidence>
<dbReference type="PANTHER" id="PTHR24083">
    <property type="entry name" value="NUCLEAR HORMONE RECEPTOR"/>
    <property type="match status" value="1"/>
</dbReference>
<dbReference type="SUPFAM" id="SSF48508">
    <property type="entry name" value="Nuclear receptor ligand-binding domain"/>
    <property type="match status" value="1"/>
</dbReference>
<keyword evidence="6" id="KW-0238">DNA-binding</keyword>
<dbReference type="FunFam" id="3.30.50.10:FF:000019">
    <property type="entry name" value="Nuclear receptor subfamily 2 group E member"/>
    <property type="match status" value="1"/>
</dbReference>
<feature type="compositionally biased region" description="Low complexity" evidence="10">
    <location>
        <begin position="46"/>
        <end position="64"/>
    </location>
</feature>
<keyword evidence="8 12" id="KW-0675">Receptor</keyword>
<dbReference type="GO" id="GO:0032502">
    <property type="term" value="P:developmental process"/>
    <property type="evidence" value="ECO:0007669"/>
    <property type="project" value="UniProtKB-ARBA"/>
</dbReference>
<evidence type="ECO:0000256" key="7">
    <source>
        <dbReference type="ARBA" id="ARBA00023163"/>
    </source>
</evidence>
<protein>
    <submittedName>
        <fullName evidence="12">Nuclear receptor subfamily 2 group E member 1</fullName>
    </submittedName>
</protein>
<dbReference type="AlphaFoldDB" id="A0A4E0RGZ9"/>
<feature type="compositionally biased region" description="Polar residues" evidence="10">
    <location>
        <begin position="1"/>
        <end position="10"/>
    </location>
</feature>
<feature type="compositionally biased region" description="Polar residues" evidence="10">
    <location>
        <begin position="188"/>
        <end position="203"/>
    </location>
</feature>
<evidence type="ECO:0000256" key="6">
    <source>
        <dbReference type="ARBA" id="ARBA00023125"/>
    </source>
</evidence>
<dbReference type="GO" id="GO:0005634">
    <property type="term" value="C:nucleus"/>
    <property type="evidence" value="ECO:0007669"/>
    <property type="project" value="UniProtKB-SubCell"/>
</dbReference>
<dbReference type="Gene3D" id="3.30.50.10">
    <property type="entry name" value="Erythroid Transcription Factor GATA-1, subunit A"/>
    <property type="match status" value="1"/>
</dbReference>
<feature type="compositionally biased region" description="Acidic residues" evidence="10">
    <location>
        <begin position="175"/>
        <end position="186"/>
    </location>
</feature>
<dbReference type="PRINTS" id="PR00047">
    <property type="entry name" value="STROIDFINGER"/>
</dbReference>
<dbReference type="InterPro" id="IPR001628">
    <property type="entry name" value="Znf_hrmn_rcpt"/>
</dbReference>
<keyword evidence="2" id="KW-0479">Metal-binding</keyword>
<evidence type="ECO:0000313" key="13">
    <source>
        <dbReference type="Proteomes" id="UP000230066"/>
    </source>
</evidence>
<evidence type="ECO:0000256" key="3">
    <source>
        <dbReference type="ARBA" id="ARBA00022771"/>
    </source>
</evidence>
<proteinExistence type="predicted"/>
<keyword evidence="3" id="KW-0863">Zinc-finger</keyword>
<evidence type="ECO:0000256" key="1">
    <source>
        <dbReference type="ARBA" id="ARBA00004123"/>
    </source>
</evidence>
<dbReference type="EMBL" id="JXXN02000769">
    <property type="protein sequence ID" value="THD26365.1"/>
    <property type="molecule type" value="Genomic_DNA"/>
</dbReference>
<dbReference type="PROSITE" id="PS00031">
    <property type="entry name" value="NUCLEAR_REC_DBD_1"/>
    <property type="match status" value="1"/>
</dbReference>
<gene>
    <name evidence="12" type="ORF">D915_002792</name>
</gene>
<evidence type="ECO:0000256" key="8">
    <source>
        <dbReference type="ARBA" id="ARBA00023170"/>
    </source>
</evidence>
<feature type="compositionally biased region" description="Basic and acidic residues" evidence="10">
    <location>
        <begin position="127"/>
        <end position="136"/>
    </location>
</feature>
<dbReference type="InterPro" id="IPR050274">
    <property type="entry name" value="Nuclear_hormone_rcpt_NR2"/>
</dbReference>
<keyword evidence="5" id="KW-0805">Transcription regulation</keyword>
<evidence type="ECO:0000256" key="10">
    <source>
        <dbReference type="SAM" id="MobiDB-lite"/>
    </source>
</evidence>
<dbReference type="Gene3D" id="1.10.565.10">
    <property type="entry name" value="Retinoid X Receptor"/>
    <property type="match status" value="1"/>
</dbReference>
<organism evidence="12 13">
    <name type="scientific">Fasciola hepatica</name>
    <name type="common">Liver fluke</name>
    <dbReference type="NCBI Taxonomy" id="6192"/>
    <lineage>
        <taxon>Eukaryota</taxon>
        <taxon>Metazoa</taxon>
        <taxon>Spiralia</taxon>
        <taxon>Lophotrochozoa</taxon>
        <taxon>Platyhelminthes</taxon>
        <taxon>Trematoda</taxon>
        <taxon>Digenea</taxon>
        <taxon>Plagiorchiida</taxon>
        <taxon>Echinostomata</taxon>
        <taxon>Echinostomatoidea</taxon>
        <taxon>Fasciolidae</taxon>
        <taxon>Fasciola</taxon>
    </lineage>
</organism>
<dbReference type="GO" id="GO:0043565">
    <property type="term" value="F:sequence-specific DNA binding"/>
    <property type="evidence" value="ECO:0007669"/>
    <property type="project" value="InterPro"/>
</dbReference>
<feature type="domain" description="Nuclear receptor" evidence="11">
    <location>
        <begin position="224"/>
        <end position="308"/>
    </location>
</feature>
<dbReference type="SUPFAM" id="SSF57716">
    <property type="entry name" value="Glucocorticoid receptor-like (DNA-binding domain)"/>
    <property type="match status" value="1"/>
</dbReference>
<evidence type="ECO:0000256" key="9">
    <source>
        <dbReference type="ARBA" id="ARBA00023242"/>
    </source>
</evidence>
<feature type="region of interest" description="Disordered" evidence="10">
    <location>
        <begin position="97"/>
        <end position="203"/>
    </location>
</feature>
<sequence>MMARSSTSKPLMTMDHPNSMIGGPTSCPMRATISYTPQTTPSTALRTLRSPAPTPSSSPTLAPVAVAPIPGTTVDPLTGITSTIAGTLSLRNHETGTTVLLPSKSPGDRSTSEVTGTNLNDLALDLVQKHSQEERSTSSSSSINLENTLAPRSPERKTPFLDFRPVNCSTIRDSDVDDEDDVDEDMANVNSESSSADRSQLRNGNELPVKRALVYPTSTRILLDIPCRVCKDHSSGKHYGIYACDGCAGFFKRSIRRNRQYVCKNRSTIGGKSNAGNCRIDKSHRNQCRACRLRKCLEVGMNRDAVQHERGPRNSTLRQQVAIYLQERVKQQSHHQQLEQSVDSGKPDPQMLPRKSWSVKRHSNNSVVNSSLTEPFNAAYYGFANGRVGEVNPSDLFLQTDTNAVRLHQQNDLSTTFGSGHFMNPLGHSSAFDMFGAFGNPITDPNCSMLGPDPFHGLNRLIEAQKFTDNSDFVCTSTNSVATGRLPALPIPQNFGPTNFQERSMRNEAPLNPELPRAADLSGTALTSTSTWTKALEFARFHFPQLFPIASALPTSTGTVLDTGPNIAEVTSKSSTPSFCSPGMFGSIISGQFNPNSFIPCSAPIGSRASMMSCTKLNPETDTLPNNSSQFSTFCLQSYLTRLMEMGLSQTSSFGWSEFLPFKPVPPFAPRSISPKHVVHSSSSPAADNITTMNVVTGAPLFVQGSEQNGSTASPEISSNAYTNETGSFSVSAADSLTPSAFAHQQIFQLIMWLSTRRPDIQLTAANNGKLRLSTEQLSGLVIDRWNVLYCLTAMEQVYTRAQNPNSMHGSDAYVKLTEQLQTIWSRLMLPSPTTVEGTMNRETDMKNRGLDTQTLPADHPFRPLLSQLAMLRLRVDEFEWLRMLALVEPQRRNLTARSEPYEAVSPRVLEDLHEEVVRLYDQQHPDNPGRREQLTMFLSMLHLVMQACHHRDPDWMERYFRTTLDPPVRHMTPFIHNMLTAALGVTGRSGSFGSAD</sequence>
<dbReference type="InterPro" id="IPR013088">
    <property type="entry name" value="Znf_NHR/GATA"/>
</dbReference>
<evidence type="ECO:0000259" key="11">
    <source>
        <dbReference type="PROSITE" id="PS51030"/>
    </source>
</evidence>
<dbReference type="PROSITE" id="PS51030">
    <property type="entry name" value="NUCLEAR_REC_DBD_2"/>
    <property type="match status" value="1"/>
</dbReference>
<dbReference type="GO" id="GO:0003700">
    <property type="term" value="F:DNA-binding transcription factor activity"/>
    <property type="evidence" value="ECO:0007669"/>
    <property type="project" value="InterPro"/>
</dbReference>
<keyword evidence="4" id="KW-0862">Zinc</keyword>
<dbReference type="Proteomes" id="UP000230066">
    <property type="component" value="Unassembled WGS sequence"/>
</dbReference>
<accession>A0A4E0RGZ9</accession>
<dbReference type="InterPro" id="IPR035500">
    <property type="entry name" value="NHR-like_dom_sf"/>
</dbReference>
<evidence type="ECO:0000313" key="12">
    <source>
        <dbReference type="EMBL" id="THD26365.1"/>
    </source>
</evidence>
<name>A0A4E0RGZ9_FASHE</name>
<dbReference type="GO" id="GO:0006357">
    <property type="term" value="P:regulation of transcription by RNA polymerase II"/>
    <property type="evidence" value="ECO:0007669"/>
    <property type="project" value="UniProtKB-ARBA"/>
</dbReference>
<feature type="region of interest" description="Disordered" evidence="10">
    <location>
        <begin position="39"/>
        <end position="64"/>
    </location>
</feature>
<keyword evidence="7" id="KW-0804">Transcription</keyword>
<dbReference type="GO" id="GO:0008270">
    <property type="term" value="F:zinc ion binding"/>
    <property type="evidence" value="ECO:0007669"/>
    <property type="project" value="UniProtKB-KW"/>
</dbReference>
<dbReference type="CDD" id="cd07163">
    <property type="entry name" value="NR_DBD_TLX"/>
    <property type="match status" value="1"/>
</dbReference>
<feature type="region of interest" description="Disordered" evidence="10">
    <location>
        <begin position="1"/>
        <end position="20"/>
    </location>
</feature>